<dbReference type="SUPFAM" id="SSF56219">
    <property type="entry name" value="DNase I-like"/>
    <property type="match status" value="1"/>
</dbReference>
<accession>A0AAV7S1Z9</accession>
<protein>
    <submittedName>
        <fullName evidence="2">Uncharacterized protein</fullName>
    </submittedName>
</protein>
<dbReference type="EMBL" id="JANPWB010000009">
    <property type="protein sequence ID" value="KAJ1158027.1"/>
    <property type="molecule type" value="Genomic_DNA"/>
</dbReference>
<dbReference type="InterPro" id="IPR036691">
    <property type="entry name" value="Endo/exonu/phosph_ase_sf"/>
</dbReference>
<sequence length="187" mass="21041">MDRSGQRNGQSGDFSKKGPLWLKESGLADLWRLVHPDQGEYTFCSAAHKTYAHIDHFLCAPDLQPLPQNVHIDPMTLSDQAPISLTLRVDWKRMDTGSSWSVHNKLIQQPTNMQAITSTLMACLQTNDTGEMATPWEALKLVIRAELMVISANDSRIRQEKRAQREDAVEELELSTSGREPPDFGEP</sequence>
<name>A0AAV7S1Z9_PLEWA</name>
<dbReference type="AlphaFoldDB" id="A0AAV7S1Z9"/>
<dbReference type="Proteomes" id="UP001066276">
    <property type="component" value="Chromosome 5"/>
</dbReference>
<proteinExistence type="predicted"/>
<dbReference type="Gene3D" id="3.60.10.10">
    <property type="entry name" value="Endonuclease/exonuclease/phosphatase"/>
    <property type="match status" value="1"/>
</dbReference>
<evidence type="ECO:0000313" key="2">
    <source>
        <dbReference type="EMBL" id="KAJ1158027.1"/>
    </source>
</evidence>
<reference evidence="2" key="1">
    <citation type="journal article" date="2022" name="bioRxiv">
        <title>Sequencing and chromosome-scale assembly of the giantPleurodeles waltlgenome.</title>
        <authorList>
            <person name="Brown T."/>
            <person name="Elewa A."/>
            <person name="Iarovenko S."/>
            <person name="Subramanian E."/>
            <person name="Araus A.J."/>
            <person name="Petzold A."/>
            <person name="Susuki M."/>
            <person name="Suzuki K.-i.T."/>
            <person name="Hayashi T."/>
            <person name="Toyoda A."/>
            <person name="Oliveira C."/>
            <person name="Osipova E."/>
            <person name="Leigh N.D."/>
            <person name="Simon A."/>
            <person name="Yun M.H."/>
        </authorList>
    </citation>
    <scope>NUCLEOTIDE SEQUENCE</scope>
    <source>
        <strain evidence="2">20211129_DDA</strain>
        <tissue evidence="2">Liver</tissue>
    </source>
</reference>
<gene>
    <name evidence="2" type="ORF">NDU88_010723</name>
</gene>
<feature type="compositionally biased region" description="Basic and acidic residues" evidence="1">
    <location>
        <begin position="155"/>
        <end position="167"/>
    </location>
</feature>
<keyword evidence="3" id="KW-1185">Reference proteome</keyword>
<feature type="region of interest" description="Disordered" evidence="1">
    <location>
        <begin position="155"/>
        <end position="187"/>
    </location>
</feature>
<comment type="caution">
    <text evidence="2">The sequence shown here is derived from an EMBL/GenBank/DDBJ whole genome shotgun (WGS) entry which is preliminary data.</text>
</comment>
<evidence type="ECO:0000313" key="3">
    <source>
        <dbReference type="Proteomes" id="UP001066276"/>
    </source>
</evidence>
<evidence type="ECO:0000256" key="1">
    <source>
        <dbReference type="SAM" id="MobiDB-lite"/>
    </source>
</evidence>
<organism evidence="2 3">
    <name type="scientific">Pleurodeles waltl</name>
    <name type="common">Iberian ribbed newt</name>
    <dbReference type="NCBI Taxonomy" id="8319"/>
    <lineage>
        <taxon>Eukaryota</taxon>
        <taxon>Metazoa</taxon>
        <taxon>Chordata</taxon>
        <taxon>Craniata</taxon>
        <taxon>Vertebrata</taxon>
        <taxon>Euteleostomi</taxon>
        <taxon>Amphibia</taxon>
        <taxon>Batrachia</taxon>
        <taxon>Caudata</taxon>
        <taxon>Salamandroidea</taxon>
        <taxon>Salamandridae</taxon>
        <taxon>Pleurodelinae</taxon>
        <taxon>Pleurodeles</taxon>
    </lineage>
</organism>